<feature type="transmembrane region" description="Helical" evidence="1">
    <location>
        <begin position="247"/>
        <end position="269"/>
    </location>
</feature>
<gene>
    <name evidence="2" type="ORF">D3273_09845</name>
</gene>
<feature type="transmembrane region" description="Helical" evidence="1">
    <location>
        <begin position="205"/>
        <end position="227"/>
    </location>
</feature>
<keyword evidence="1" id="KW-0472">Membrane</keyword>
<accession>A0A4Q2U6N1</accession>
<name>A0A4Q2U6N1_9HYPH</name>
<proteinExistence type="predicted"/>
<dbReference type="Proteomes" id="UP000290759">
    <property type="component" value="Unassembled WGS sequence"/>
</dbReference>
<dbReference type="EMBL" id="QYBB01000008">
    <property type="protein sequence ID" value="RYC32319.1"/>
    <property type="molecule type" value="Genomic_DNA"/>
</dbReference>
<dbReference type="AlphaFoldDB" id="A0A4Q2U6N1"/>
<feature type="transmembrane region" description="Helical" evidence="1">
    <location>
        <begin position="131"/>
        <end position="149"/>
    </location>
</feature>
<reference evidence="2 3" key="2">
    <citation type="submission" date="2019-02" db="EMBL/GenBank/DDBJ databases">
        <title>'Lichenibacterium ramalinii' gen. nov. sp. nov., 'Lichenibacterium minor' gen. nov. sp. nov.</title>
        <authorList>
            <person name="Pankratov T."/>
        </authorList>
    </citation>
    <scope>NUCLEOTIDE SEQUENCE [LARGE SCALE GENOMIC DNA]</scope>
    <source>
        <strain evidence="2 3">RmlP026</strain>
    </source>
</reference>
<keyword evidence="3" id="KW-1185">Reference proteome</keyword>
<feature type="transmembrane region" description="Helical" evidence="1">
    <location>
        <begin position="169"/>
        <end position="193"/>
    </location>
</feature>
<sequence>MSRYTAPMADRTDTSPAWPRALALRFLPTRGGRLALLALLALPVVLVDGVRSMDADLPGFLAGLARGGAAVPAERGFLLEGLLTDGVGAGLARLGVPLGALALAWWGFGLLLLAAVLALSLRRGELAFRDLLLLVAFSHLVDTLALWVGKFDPWLMAFLVLSAWRAPAPALAGSVLAAACHPILAVLSTAGVVAVDFALDRRIRWAQAVAVAVAAGADLAVVHRVVPGLVDRTGYAENLATGLLHDAALLALPTLVSAALVPFALVRHFAGPFGYGGRQGAAALAAWAGVVLFVGCVATLDHTRVLCLLTLAPALAFLRHQGRGCAMERWDWGLFALLLLCRLALAQIDGDGAIASTPYPLAPWSGP</sequence>
<reference evidence="2 3" key="1">
    <citation type="submission" date="2018-12" db="EMBL/GenBank/DDBJ databases">
        <authorList>
            <person name="Grouzdev D.S."/>
            <person name="Krutkina M.S."/>
        </authorList>
    </citation>
    <scope>NUCLEOTIDE SEQUENCE [LARGE SCALE GENOMIC DNA]</scope>
    <source>
        <strain evidence="2 3">RmlP026</strain>
    </source>
</reference>
<feature type="transmembrane region" description="Helical" evidence="1">
    <location>
        <begin position="98"/>
        <end position="119"/>
    </location>
</feature>
<comment type="caution">
    <text evidence="2">The sequence shown here is derived from an EMBL/GenBank/DDBJ whole genome shotgun (WGS) entry which is preliminary data.</text>
</comment>
<evidence type="ECO:0000256" key="1">
    <source>
        <dbReference type="SAM" id="Phobius"/>
    </source>
</evidence>
<feature type="transmembrane region" description="Helical" evidence="1">
    <location>
        <begin position="281"/>
        <end position="300"/>
    </location>
</feature>
<evidence type="ECO:0000313" key="2">
    <source>
        <dbReference type="EMBL" id="RYC32319.1"/>
    </source>
</evidence>
<dbReference type="RefSeq" id="WP_129225934.1">
    <property type="nucleotide sequence ID" value="NZ_QYBB01000008.1"/>
</dbReference>
<protein>
    <submittedName>
        <fullName evidence="2">Uncharacterized protein</fullName>
    </submittedName>
</protein>
<keyword evidence="1" id="KW-1133">Transmembrane helix</keyword>
<evidence type="ECO:0000313" key="3">
    <source>
        <dbReference type="Proteomes" id="UP000290759"/>
    </source>
</evidence>
<keyword evidence="1" id="KW-0812">Transmembrane</keyword>
<organism evidence="2 3">
    <name type="scientific">Lichenibacterium minor</name>
    <dbReference type="NCBI Taxonomy" id="2316528"/>
    <lineage>
        <taxon>Bacteria</taxon>
        <taxon>Pseudomonadati</taxon>
        <taxon>Pseudomonadota</taxon>
        <taxon>Alphaproteobacteria</taxon>
        <taxon>Hyphomicrobiales</taxon>
        <taxon>Lichenihabitantaceae</taxon>
        <taxon>Lichenibacterium</taxon>
    </lineage>
</organism>